<dbReference type="AlphaFoldDB" id="B7K214"/>
<dbReference type="KEGG" id="cyp:PCC8801_0218"/>
<accession>B7K214</accession>
<proteinExistence type="predicted"/>
<gene>
    <name evidence="1" type="ordered locus">PCC8801_0218</name>
</gene>
<reference evidence="2" key="1">
    <citation type="journal article" date="2011" name="MBio">
        <title>Novel metabolic attributes of the genus Cyanothece, comprising a group of unicellular nitrogen-fixing Cyanobacteria.</title>
        <authorList>
            <person name="Bandyopadhyay A."/>
            <person name="Elvitigala T."/>
            <person name="Welsh E."/>
            <person name="Stockel J."/>
            <person name="Liberton M."/>
            <person name="Min H."/>
            <person name="Sherman L.A."/>
            <person name="Pakrasi H.B."/>
        </authorList>
    </citation>
    <scope>NUCLEOTIDE SEQUENCE [LARGE SCALE GENOMIC DNA]</scope>
    <source>
        <strain evidence="2">PCC 8801</strain>
    </source>
</reference>
<dbReference type="Proteomes" id="UP000008204">
    <property type="component" value="Chromosome"/>
</dbReference>
<dbReference type="HOGENOM" id="CLU_090272_0_0_3"/>
<protein>
    <submittedName>
        <fullName evidence="1">Uncharacterized protein</fullName>
    </submittedName>
</protein>
<organism evidence="1 2">
    <name type="scientific">Rippkaea orientalis (strain PCC 8801 / RF-1)</name>
    <name type="common">Cyanothece sp. (strain PCC 8801)</name>
    <dbReference type="NCBI Taxonomy" id="41431"/>
    <lineage>
        <taxon>Bacteria</taxon>
        <taxon>Bacillati</taxon>
        <taxon>Cyanobacteriota</taxon>
        <taxon>Cyanophyceae</taxon>
        <taxon>Oscillatoriophycideae</taxon>
        <taxon>Chroococcales</taxon>
        <taxon>Aphanothecaceae</taxon>
        <taxon>Rippkaea</taxon>
        <taxon>Rippkaea orientalis</taxon>
    </lineage>
</organism>
<evidence type="ECO:0000313" key="2">
    <source>
        <dbReference type="Proteomes" id="UP000008204"/>
    </source>
</evidence>
<dbReference type="eggNOG" id="COG4096">
    <property type="taxonomic scope" value="Bacteria"/>
</dbReference>
<dbReference type="STRING" id="41431.PCC8801_0218"/>
<name>B7K214_RIPO1</name>
<evidence type="ECO:0000313" key="1">
    <source>
        <dbReference type="EMBL" id="ACK64321.1"/>
    </source>
</evidence>
<dbReference type="EMBL" id="CP001287">
    <property type="protein sequence ID" value="ACK64321.1"/>
    <property type="molecule type" value="Genomic_DNA"/>
</dbReference>
<dbReference type="RefSeq" id="WP_012593598.1">
    <property type="nucleotide sequence ID" value="NC_011726.1"/>
</dbReference>
<keyword evidence="2" id="KW-1185">Reference proteome</keyword>
<dbReference type="OrthoDB" id="571432at2"/>
<sequence length="207" mass="23655">MVQIIPASVLSIQELEAKFSVTENTDPQFFAEWQGNLSELDTWEKQALDRLKIGYLDVLKKPPVLQNAVRMVILYPLLFIAGFYLSPLQVKAKYPITIISEEGEGLRIEGRMDILVLKDQFWFLVIESKRPSISLEEGIAQILAYMLGTPHEDRPIFGLLTNGAYFRFVKLVKQPIIQYGLSDTFVIYNQGNPLYLVLQILKQLASF</sequence>